<dbReference type="AlphaFoldDB" id="E4X0S7"/>
<dbReference type="InterPro" id="IPR006607">
    <property type="entry name" value="DM15"/>
</dbReference>
<sequence>MSSSPKTSTPPPQEVEEGWNEVVEKKKIDKRQPAAPASAQDKKKPARKRPNRRRPNRGGDRKAEGNADQKASKSEEVLSKSDEADSVGSEKSQPEPEKVKETILIPAPPPTKSAWGSAPAVTKAATPLPVKAKTPLPVKKESPATSKDSKNTPKTSQVAKKPAESKTELPQEAAAPKPAKQAPKAESAGTVASVAGAAKGWAKIEKVDPQANSPEWPTVEEAKNAKSDGEGSKPESKPVADKVVADVKPAPEKKAAEDRRKERPKKNQRQSIDVTSTNSRPRGKKEGNSDSKDSKRNAENKRARRPRKGPSSKPRDPKIAAAPYAQGYDPNMWFSQDGYAAQPVGGYPQYDGYYPVSTPEPPLVTEEDIKLSLVKQIEYYFSDANLAKAVKTDTEEKAKSHWNINAQEFVPKAPIPSSGASEVPATETFDEALAASKKQDVDDDDSDVDEGWLVAKNKRLGRASESQGGKSLTPTETSRPTNDFAKPKPELDELDFKFDQESDSEEDLPADNDYNSGSDDENANIPDDELSHVVIIAKTPPQKVRTVNERTADPKNRKKYNAEQARIISDGIFMMERAKWANHLNNEDDQSSKIKDLPAEEFDEKKRQIDGTSSPSPSTQPPPTAAKAVTPTGSKTPRTIPTTPSKSNTQAPRWYPLADKEKKKKDVKPGLKKKLSHLNPEFEEEEVGWYFDIRPHLNTRSRQTSMCEDLPAELKAQEPETNTPQSIPAFTNPDSHNLLKEKGFIQQPYLKYQENCLDERTEQGAGESKEMKTLFRFWSFFLRDNFNKGMYEEFRRNALSDAREATTPHARYGIESLFRFYSYGLEQKFRLEVFKHFQADTLEDYKNGQLYGLEKFWAFLRYSGRTDQGINPELKAILAKYKSIDDFRVLQTKEK</sequence>
<feature type="compositionally biased region" description="Basic and acidic residues" evidence="1">
    <location>
        <begin position="220"/>
        <end position="261"/>
    </location>
</feature>
<feature type="compositionally biased region" description="Polar residues" evidence="1">
    <location>
        <begin position="464"/>
        <end position="481"/>
    </location>
</feature>
<feature type="compositionally biased region" description="Basic and acidic residues" evidence="1">
    <location>
        <begin position="138"/>
        <end position="151"/>
    </location>
</feature>
<protein>
    <recommendedName>
        <fullName evidence="4">HTH La-type RNA-binding domain-containing protein</fullName>
    </recommendedName>
</protein>
<feature type="compositionally biased region" description="Basic and acidic residues" evidence="1">
    <location>
        <begin position="57"/>
        <end position="83"/>
    </location>
</feature>
<accession>E4X0S7</accession>
<feature type="region of interest" description="Disordered" evidence="1">
    <location>
        <begin position="409"/>
        <end position="561"/>
    </location>
</feature>
<feature type="compositionally biased region" description="Acidic residues" evidence="1">
    <location>
        <begin position="501"/>
        <end position="510"/>
    </location>
</feature>
<feature type="compositionally biased region" description="Basic residues" evidence="1">
    <location>
        <begin position="44"/>
        <end position="56"/>
    </location>
</feature>
<feature type="compositionally biased region" description="Basic and acidic residues" evidence="1">
    <location>
        <begin position="22"/>
        <end position="32"/>
    </location>
</feature>
<dbReference type="OrthoDB" id="340227at2759"/>
<dbReference type="GO" id="GO:0048255">
    <property type="term" value="P:mRNA stabilization"/>
    <property type="evidence" value="ECO:0007669"/>
    <property type="project" value="InterPro"/>
</dbReference>
<dbReference type="EMBL" id="FN653020">
    <property type="protein sequence ID" value="CBY22962.1"/>
    <property type="molecule type" value="Genomic_DNA"/>
</dbReference>
<feature type="compositionally biased region" description="Basic and acidic residues" evidence="1">
    <location>
        <begin position="485"/>
        <end position="500"/>
    </location>
</feature>
<feature type="compositionally biased region" description="Polar residues" evidence="1">
    <location>
        <begin position="269"/>
        <end position="280"/>
    </location>
</feature>
<reference evidence="2" key="1">
    <citation type="journal article" date="2010" name="Science">
        <title>Plasticity of animal genome architecture unmasked by rapid evolution of a pelagic tunicate.</title>
        <authorList>
            <person name="Denoeud F."/>
            <person name="Henriet S."/>
            <person name="Mungpakdee S."/>
            <person name="Aury J.M."/>
            <person name="Da Silva C."/>
            <person name="Brinkmann H."/>
            <person name="Mikhaleva J."/>
            <person name="Olsen L.C."/>
            <person name="Jubin C."/>
            <person name="Canestro C."/>
            <person name="Bouquet J.M."/>
            <person name="Danks G."/>
            <person name="Poulain J."/>
            <person name="Campsteijn C."/>
            <person name="Adamski M."/>
            <person name="Cross I."/>
            <person name="Yadetie F."/>
            <person name="Muffato M."/>
            <person name="Louis A."/>
            <person name="Butcher S."/>
            <person name="Tsagkogeorga G."/>
            <person name="Konrad A."/>
            <person name="Singh S."/>
            <person name="Jensen M.F."/>
            <person name="Cong E.H."/>
            <person name="Eikeseth-Otteraa H."/>
            <person name="Noel B."/>
            <person name="Anthouard V."/>
            <person name="Porcel B.M."/>
            <person name="Kachouri-Lafond R."/>
            <person name="Nishino A."/>
            <person name="Ugolini M."/>
            <person name="Chourrout P."/>
            <person name="Nishida H."/>
            <person name="Aasland R."/>
            <person name="Huzurbazar S."/>
            <person name="Westhof E."/>
            <person name="Delsuc F."/>
            <person name="Lehrach H."/>
            <person name="Reinhardt R."/>
            <person name="Weissenbach J."/>
            <person name="Roy S.W."/>
            <person name="Artiguenave F."/>
            <person name="Postlethwait J.H."/>
            <person name="Manak J.R."/>
            <person name="Thompson E.M."/>
            <person name="Jaillon O."/>
            <person name="Du Pasquier L."/>
            <person name="Boudinot P."/>
            <person name="Liberles D.A."/>
            <person name="Volff J.N."/>
            <person name="Philippe H."/>
            <person name="Lenhard B."/>
            <person name="Roest Crollius H."/>
            <person name="Wincker P."/>
            <person name="Chourrout D."/>
        </authorList>
    </citation>
    <scope>NUCLEOTIDE SEQUENCE [LARGE SCALE GENOMIC DNA]</scope>
</reference>
<feature type="region of interest" description="Disordered" evidence="1">
    <location>
        <begin position="603"/>
        <end position="668"/>
    </location>
</feature>
<evidence type="ECO:0000256" key="1">
    <source>
        <dbReference type="SAM" id="MobiDB-lite"/>
    </source>
</evidence>
<feature type="compositionally biased region" description="Low complexity" evidence="1">
    <location>
        <begin position="170"/>
        <end position="198"/>
    </location>
</feature>
<evidence type="ECO:0000313" key="2">
    <source>
        <dbReference type="EMBL" id="CBY22962.1"/>
    </source>
</evidence>
<feature type="compositionally biased region" description="Polar residues" evidence="1">
    <location>
        <begin position="633"/>
        <end position="651"/>
    </location>
</feature>
<feature type="region of interest" description="Disordered" evidence="1">
    <location>
        <begin position="1"/>
        <end position="324"/>
    </location>
</feature>
<feature type="compositionally biased region" description="Basic and acidic residues" evidence="1">
    <location>
        <begin position="546"/>
        <end position="555"/>
    </location>
</feature>
<evidence type="ECO:0000313" key="3">
    <source>
        <dbReference type="Proteomes" id="UP000001307"/>
    </source>
</evidence>
<dbReference type="InParanoid" id="E4X0S7"/>
<dbReference type="Pfam" id="PF21071">
    <property type="entry name" value="LARP1_HEAT"/>
    <property type="match status" value="1"/>
</dbReference>
<evidence type="ECO:0008006" key="4">
    <source>
        <dbReference type="Google" id="ProtNLM"/>
    </source>
</evidence>
<feature type="compositionally biased region" description="Acidic residues" evidence="1">
    <location>
        <begin position="518"/>
        <end position="528"/>
    </location>
</feature>
<gene>
    <name evidence="2" type="ORF">GSOID_T00014884001</name>
</gene>
<feature type="compositionally biased region" description="Basic and acidic residues" evidence="1">
    <location>
        <begin position="92"/>
        <end position="101"/>
    </location>
</feature>
<name>E4X0S7_OIKDI</name>
<proteinExistence type="predicted"/>
<dbReference type="Proteomes" id="UP000001307">
    <property type="component" value="Unassembled WGS sequence"/>
</dbReference>
<organism evidence="2">
    <name type="scientific">Oikopleura dioica</name>
    <name type="common">Tunicate</name>
    <dbReference type="NCBI Taxonomy" id="34765"/>
    <lineage>
        <taxon>Eukaryota</taxon>
        <taxon>Metazoa</taxon>
        <taxon>Chordata</taxon>
        <taxon>Tunicata</taxon>
        <taxon>Appendicularia</taxon>
        <taxon>Copelata</taxon>
        <taxon>Oikopleuridae</taxon>
        <taxon>Oikopleura</taxon>
    </lineage>
</organism>
<dbReference type="SMART" id="SM00684">
    <property type="entry name" value="DM15"/>
    <property type="match status" value="3"/>
</dbReference>
<feature type="compositionally biased region" description="Basic and acidic residues" evidence="1">
    <location>
        <begin position="284"/>
        <end position="301"/>
    </location>
</feature>
<keyword evidence="3" id="KW-1185">Reference proteome</keyword>
<feature type="compositionally biased region" description="Acidic residues" evidence="1">
    <location>
        <begin position="441"/>
        <end position="450"/>
    </location>
</feature>
<dbReference type="GO" id="GO:0000339">
    <property type="term" value="F:RNA cap binding"/>
    <property type="evidence" value="ECO:0007669"/>
    <property type="project" value="InterPro"/>
</dbReference>